<feature type="domain" description="ABC transmembrane type-1" evidence="8">
    <location>
        <begin position="68"/>
        <end position="252"/>
    </location>
</feature>
<accession>A0A9D2TQY8</accession>
<evidence type="ECO:0000313" key="10">
    <source>
        <dbReference type="Proteomes" id="UP000823922"/>
    </source>
</evidence>
<keyword evidence="2 7" id="KW-0813">Transport</keyword>
<proteinExistence type="inferred from homology"/>
<evidence type="ECO:0000256" key="4">
    <source>
        <dbReference type="ARBA" id="ARBA00022692"/>
    </source>
</evidence>
<reference evidence="9" key="1">
    <citation type="journal article" date="2021" name="PeerJ">
        <title>Extensive microbial diversity within the chicken gut microbiome revealed by metagenomics and culture.</title>
        <authorList>
            <person name="Gilroy R."/>
            <person name="Ravi A."/>
            <person name="Getino M."/>
            <person name="Pursley I."/>
            <person name="Horton D.L."/>
            <person name="Alikhan N.F."/>
            <person name="Baker D."/>
            <person name="Gharbi K."/>
            <person name="Hall N."/>
            <person name="Watson M."/>
            <person name="Adriaenssens E.M."/>
            <person name="Foster-Nyarko E."/>
            <person name="Jarju S."/>
            <person name="Secka A."/>
            <person name="Antonio M."/>
            <person name="Oren A."/>
            <person name="Chaudhuri R.R."/>
            <person name="La Ragione R."/>
            <person name="Hildebrand F."/>
            <person name="Pallen M.J."/>
        </authorList>
    </citation>
    <scope>NUCLEOTIDE SEQUENCE</scope>
    <source>
        <strain evidence="9">ChiBcec1-1630</strain>
    </source>
</reference>
<evidence type="ECO:0000256" key="2">
    <source>
        <dbReference type="ARBA" id="ARBA00022448"/>
    </source>
</evidence>
<feature type="transmembrane region" description="Helical" evidence="7">
    <location>
        <begin position="112"/>
        <end position="131"/>
    </location>
</feature>
<feature type="transmembrane region" description="Helical" evidence="7">
    <location>
        <begin position="180"/>
        <end position="200"/>
    </location>
</feature>
<protein>
    <submittedName>
        <fullName evidence="9">ABC transporter permease subunit</fullName>
    </submittedName>
</protein>
<feature type="transmembrane region" description="Helical" evidence="7">
    <location>
        <begin position="234"/>
        <end position="256"/>
    </location>
</feature>
<dbReference type="Gene3D" id="1.10.3720.10">
    <property type="entry name" value="MetI-like"/>
    <property type="match status" value="1"/>
</dbReference>
<dbReference type="Pfam" id="PF00528">
    <property type="entry name" value="BPD_transp_1"/>
    <property type="match status" value="1"/>
</dbReference>
<feature type="transmembrane region" description="Helical" evidence="7">
    <location>
        <begin position="137"/>
        <end position="159"/>
    </location>
</feature>
<keyword evidence="4 7" id="KW-0812">Transmembrane</keyword>
<dbReference type="SUPFAM" id="SSF161098">
    <property type="entry name" value="MetI-like"/>
    <property type="match status" value="1"/>
</dbReference>
<dbReference type="PROSITE" id="PS50928">
    <property type="entry name" value="ABC_TM1"/>
    <property type="match status" value="1"/>
</dbReference>
<evidence type="ECO:0000256" key="6">
    <source>
        <dbReference type="ARBA" id="ARBA00023136"/>
    </source>
</evidence>
<evidence type="ECO:0000256" key="1">
    <source>
        <dbReference type="ARBA" id="ARBA00004651"/>
    </source>
</evidence>
<dbReference type="InterPro" id="IPR035906">
    <property type="entry name" value="MetI-like_sf"/>
</dbReference>
<evidence type="ECO:0000256" key="5">
    <source>
        <dbReference type="ARBA" id="ARBA00022989"/>
    </source>
</evidence>
<comment type="similarity">
    <text evidence="7">Belongs to the binding-protein-dependent transport system permease family.</text>
</comment>
<organism evidence="9 10">
    <name type="scientific">Candidatus Eisenbergiella intestinigallinarum</name>
    <dbReference type="NCBI Taxonomy" id="2838549"/>
    <lineage>
        <taxon>Bacteria</taxon>
        <taxon>Bacillati</taxon>
        <taxon>Bacillota</taxon>
        <taxon>Clostridia</taxon>
        <taxon>Lachnospirales</taxon>
        <taxon>Lachnospiraceae</taxon>
        <taxon>Eisenbergiella</taxon>
    </lineage>
</organism>
<keyword evidence="6 7" id="KW-0472">Membrane</keyword>
<dbReference type="PANTHER" id="PTHR30151:SF0">
    <property type="entry name" value="ABC TRANSPORTER PERMEASE PROTEIN MJ0413-RELATED"/>
    <property type="match status" value="1"/>
</dbReference>
<dbReference type="EMBL" id="DWVS01000137">
    <property type="protein sequence ID" value="HJC87447.1"/>
    <property type="molecule type" value="Genomic_DNA"/>
</dbReference>
<evidence type="ECO:0000256" key="3">
    <source>
        <dbReference type="ARBA" id="ARBA00022475"/>
    </source>
</evidence>
<dbReference type="Proteomes" id="UP000823922">
    <property type="component" value="Unassembled WGS sequence"/>
</dbReference>
<feature type="transmembrane region" description="Helical" evidence="7">
    <location>
        <begin position="20"/>
        <end position="37"/>
    </location>
</feature>
<dbReference type="GO" id="GO:0055085">
    <property type="term" value="P:transmembrane transport"/>
    <property type="evidence" value="ECO:0007669"/>
    <property type="project" value="InterPro"/>
</dbReference>
<dbReference type="InterPro" id="IPR000515">
    <property type="entry name" value="MetI-like"/>
</dbReference>
<keyword evidence="5 7" id="KW-1133">Transmembrane helix</keyword>
<evidence type="ECO:0000259" key="8">
    <source>
        <dbReference type="PROSITE" id="PS50928"/>
    </source>
</evidence>
<feature type="transmembrane region" description="Helical" evidence="7">
    <location>
        <begin position="79"/>
        <end position="100"/>
    </location>
</feature>
<dbReference type="AlphaFoldDB" id="A0A9D2TQY8"/>
<gene>
    <name evidence="9" type="ORF">H9926_05460</name>
</gene>
<keyword evidence="3" id="KW-1003">Cell membrane</keyword>
<reference evidence="9" key="2">
    <citation type="submission" date="2021-04" db="EMBL/GenBank/DDBJ databases">
        <authorList>
            <person name="Gilroy R."/>
        </authorList>
    </citation>
    <scope>NUCLEOTIDE SEQUENCE</scope>
    <source>
        <strain evidence="9">ChiBcec1-1630</strain>
    </source>
</reference>
<evidence type="ECO:0000256" key="7">
    <source>
        <dbReference type="RuleBase" id="RU363032"/>
    </source>
</evidence>
<dbReference type="PANTHER" id="PTHR30151">
    <property type="entry name" value="ALKANE SULFONATE ABC TRANSPORTER-RELATED, MEMBRANE SUBUNIT"/>
    <property type="match status" value="1"/>
</dbReference>
<sequence length="266" mass="29271">MKKRSRHKKTENSRGSLRLWAAAVWLLAWELLSIYIGQEILLVSPVSVLIRLLELITGGGQPAAAAQFWSAAAFSFVRIIGGFLAASAAGVLLACLAGVFRPVRDLLAPAMTAIKAVPVASFIILVLIWVPSRNLSVVISFLMVLPIVYTNVLNGIRSMDGQLLEMARVFRVPLSRRIRFIYLSQLLPFLRTAFSLSLGLCWKAGIAAEVIGIPDGSIGERLYEAKVYLQTADLFAWTLVIVALSIGFEKCFLWAVDRIVVRLEQS</sequence>
<dbReference type="GO" id="GO:0005886">
    <property type="term" value="C:plasma membrane"/>
    <property type="evidence" value="ECO:0007669"/>
    <property type="project" value="UniProtKB-SubCell"/>
</dbReference>
<name>A0A9D2TQY8_9FIRM</name>
<evidence type="ECO:0000313" key="9">
    <source>
        <dbReference type="EMBL" id="HJC87447.1"/>
    </source>
</evidence>
<comment type="subcellular location">
    <subcellularLocation>
        <location evidence="1 7">Cell membrane</location>
        <topology evidence="1 7">Multi-pass membrane protein</topology>
    </subcellularLocation>
</comment>
<comment type="caution">
    <text evidence="9">The sequence shown here is derived from an EMBL/GenBank/DDBJ whole genome shotgun (WGS) entry which is preliminary data.</text>
</comment>